<reference evidence="1" key="1">
    <citation type="submission" date="2022-04" db="EMBL/GenBank/DDBJ databases">
        <title>Genome of the entomopathogenic fungus Entomophthora muscae.</title>
        <authorList>
            <person name="Elya C."/>
            <person name="Lovett B.R."/>
            <person name="Lee E."/>
            <person name="Macias A.M."/>
            <person name="Hajek A.E."/>
            <person name="De Bivort B.L."/>
            <person name="Kasson M.T."/>
            <person name="De Fine Licht H.H."/>
            <person name="Stajich J.E."/>
        </authorList>
    </citation>
    <scope>NUCLEOTIDE SEQUENCE</scope>
    <source>
        <strain evidence="1">Berkeley</strain>
    </source>
</reference>
<protein>
    <submittedName>
        <fullName evidence="1">Uncharacterized protein</fullName>
    </submittedName>
</protein>
<evidence type="ECO:0000313" key="2">
    <source>
        <dbReference type="Proteomes" id="UP001165960"/>
    </source>
</evidence>
<comment type="caution">
    <text evidence="1">The sequence shown here is derived from an EMBL/GenBank/DDBJ whole genome shotgun (WGS) entry which is preliminary data.</text>
</comment>
<keyword evidence="2" id="KW-1185">Reference proteome</keyword>
<name>A0ACC2RL38_9FUNG</name>
<gene>
    <name evidence="1" type="ORF">DSO57_1010812</name>
</gene>
<sequence>MSFFGDNKGSSWSGMLKQALNNVESKLDKVLDFPEEDRGERVPAKLNISPRTRTVSRATDPLSGNQSPVVIKEEPKSSPTPLNKFKDEIIREEKNFPSPIKKTISETKTSPKQPFEVEKQPVGKEEKCFPGSTVVEKDYQAIAEQREKQLINAIQGTSVLNETINNLQAELSALKTEKSEEETRLTEIIKELELKVSRNNILSSIPDGNYDQKLLKQVEELQRQLEAKTEQMSDLLAEGEKLSKKELKMSTILQKLRAKEADSDRALGECQKKLGQSVKEVSDLKNKLNSLSSSEKTLTGSVRALNSKVDQLTKDKEHLEVQVLKLKESEAALKGTLSKAQRDLKSLESESSKGNQEALSAAVRKEKQENQRLSDEVLAMKAQLEEIQYEAQQSILEMRQTLSRSQDEFSFREEELLKEIKDWQTSRFQYNITPVDADMDSIIEASKKPLLSELASLKDQFNQLQLKYNACERELKQCIVQSDESKRVSDQAQLALSQERLAKEGIIENMEDSVRALQLKLQELQKALDESIADKNNALSRIKELQAAFKATNTKHTQELELLRKRYEFESPNLSCLQSPNAADMEFGGSPARISLDVPSLFSSNTPKSPTGEPIDFSDVRSEKSTHSLQESSQASFDAKLRSLQIQLAASIEARDHLSSDLIRVTSRLKQLEKNLARLETLELEHKDLLLKHETALILLGEKEEQVSELKADIQEMKEEYRTQISELVAKLNKSPE</sequence>
<evidence type="ECO:0000313" key="1">
    <source>
        <dbReference type="EMBL" id="KAJ9050812.1"/>
    </source>
</evidence>
<accession>A0ACC2RL38</accession>
<dbReference type="Proteomes" id="UP001165960">
    <property type="component" value="Unassembled WGS sequence"/>
</dbReference>
<dbReference type="EMBL" id="QTSX02007136">
    <property type="protein sequence ID" value="KAJ9050812.1"/>
    <property type="molecule type" value="Genomic_DNA"/>
</dbReference>
<organism evidence="1 2">
    <name type="scientific">Entomophthora muscae</name>
    <dbReference type="NCBI Taxonomy" id="34485"/>
    <lineage>
        <taxon>Eukaryota</taxon>
        <taxon>Fungi</taxon>
        <taxon>Fungi incertae sedis</taxon>
        <taxon>Zoopagomycota</taxon>
        <taxon>Entomophthoromycotina</taxon>
        <taxon>Entomophthoromycetes</taxon>
        <taxon>Entomophthorales</taxon>
        <taxon>Entomophthoraceae</taxon>
        <taxon>Entomophthora</taxon>
    </lineage>
</organism>
<proteinExistence type="predicted"/>